<keyword evidence="2" id="KW-1133">Transmembrane helix</keyword>
<keyword evidence="1" id="KW-0175">Coiled coil</keyword>
<keyword evidence="4" id="KW-1185">Reference proteome</keyword>
<organism evidence="3 4">
    <name type="scientific">Paenibacillus phyllosphaerae</name>
    <dbReference type="NCBI Taxonomy" id="274593"/>
    <lineage>
        <taxon>Bacteria</taxon>
        <taxon>Bacillati</taxon>
        <taxon>Bacillota</taxon>
        <taxon>Bacilli</taxon>
        <taxon>Bacillales</taxon>
        <taxon>Paenibacillaceae</taxon>
        <taxon>Paenibacillus</taxon>
    </lineage>
</organism>
<keyword evidence="2" id="KW-0812">Transmembrane</keyword>
<reference evidence="3 4" key="1">
    <citation type="submission" date="2020-08" db="EMBL/GenBank/DDBJ databases">
        <title>Genomic Encyclopedia of Type Strains, Phase III (KMG-III): the genomes of soil and plant-associated and newly described type strains.</title>
        <authorList>
            <person name="Whitman W."/>
        </authorList>
    </citation>
    <scope>NUCLEOTIDE SEQUENCE [LARGE SCALE GENOMIC DNA]</scope>
    <source>
        <strain evidence="3 4">CECT 5862</strain>
    </source>
</reference>
<evidence type="ECO:0008006" key="5">
    <source>
        <dbReference type="Google" id="ProtNLM"/>
    </source>
</evidence>
<evidence type="ECO:0000313" key="4">
    <source>
        <dbReference type="Proteomes" id="UP000570361"/>
    </source>
</evidence>
<evidence type="ECO:0000256" key="2">
    <source>
        <dbReference type="SAM" id="Phobius"/>
    </source>
</evidence>
<dbReference type="AlphaFoldDB" id="A0A7W5FN82"/>
<feature type="transmembrane region" description="Helical" evidence="2">
    <location>
        <begin position="12"/>
        <end position="29"/>
    </location>
</feature>
<evidence type="ECO:0000256" key="1">
    <source>
        <dbReference type="SAM" id="Coils"/>
    </source>
</evidence>
<name>A0A7W5FN82_9BACL</name>
<protein>
    <recommendedName>
        <fullName evidence="5">DUF4446 family protein</fullName>
    </recommendedName>
</protein>
<proteinExistence type="predicted"/>
<evidence type="ECO:0000313" key="3">
    <source>
        <dbReference type="EMBL" id="MBB3110908.1"/>
    </source>
</evidence>
<dbReference type="RefSeq" id="WP_183600780.1">
    <property type="nucleotide sequence ID" value="NZ_JACHXK010000005.1"/>
</dbReference>
<dbReference type="InterPro" id="IPR027981">
    <property type="entry name" value="DUF4446"/>
</dbReference>
<gene>
    <name evidence="3" type="ORF">FHS18_002975</name>
</gene>
<feature type="coiled-coil region" evidence="1">
    <location>
        <begin position="50"/>
        <end position="91"/>
    </location>
</feature>
<dbReference type="Pfam" id="PF14584">
    <property type="entry name" value="DUF4446"/>
    <property type="match status" value="1"/>
</dbReference>
<sequence length="164" mass="18303">MEEWTLQPMDGVTIGLAALVLILLIRSFVIGSKLKKLRKSYTQFMDGAGVEDLEQVILGLKSRIQEQDEQLAQLRTQLGQLSQNAKSKKGNVAVHRYNAFTDGGSNLSFSLAVLSDEEEGFVLSGLHNRETTYVYAKPVKQRDSEYPLTPEEKMAINLALKQES</sequence>
<dbReference type="EMBL" id="JACHXK010000005">
    <property type="protein sequence ID" value="MBB3110908.1"/>
    <property type="molecule type" value="Genomic_DNA"/>
</dbReference>
<comment type="caution">
    <text evidence="3">The sequence shown here is derived from an EMBL/GenBank/DDBJ whole genome shotgun (WGS) entry which is preliminary data.</text>
</comment>
<dbReference type="Proteomes" id="UP000570361">
    <property type="component" value="Unassembled WGS sequence"/>
</dbReference>
<accession>A0A7W5FN82</accession>
<keyword evidence="2" id="KW-0472">Membrane</keyword>